<dbReference type="CDD" id="cd00130">
    <property type="entry name" value="PAS"/>
    <property type="match status" value="1"/>
</dbReference>
<dbReference type="InterPro" id="IPR004358">
    <property type="entry name" value="Sig_transdc_His_kin-like_C"/>
</dbReference>
<protein>
    <recommendedName>
        <fullName evidence="2">histidine kinase</fullName>
        <ecNumber evidence="2">2.7.13.3</ecNumber>
    </recommendedName>
</protein>
<accession>A0A7T4R3V5</accession>
<reference evidence="8 9" key="1">
    <citation type="submission" date="2020-12" db="EMBL/GenBank/DDBJ databases">
        <authorList>
            <person name="Shan Y."/>
        </authorList>
    </citation>
    <scope>NUCLEOTIDE SEQUENCE [LARGE SCALE GENOMIC DNA]</scope>
    <source>
        <strain evidence="9">csc3.9</strain>
    </source>
</reference>
<dbReference type="InterPro" id="IPR052162">
    <property type="entry name" value="Sensor_kinase/Photoreceptor"/>
</dbReference>
<evidence type="ECO:0000256" key="1">
    <source>
        <dbReference type="ARBA" id="ARBA00000085"/>
    </source>
</evidence>
<dbReference type="Proteomes" id="UP000596063">
    <property type="component" value="Chromosome"/>
</dbReference>
<dbReference type="PROSITE" id="PS50113">
    <property type="entry name" value="PAC"/>
    <property type="match status" value="1"/>
</dbReference>
<dbReference type="SMART" id="SM00388">
    <property type="entry name" value="HisKA"/>
    <property type="match status" value="1"/>
</dbReference>
<dbReference type="SUPFAM" id="SSF55874">
    <property type="entry name" value="ATPase domain of HSP90 chaperone/DNA topoisomerase II/histidine kinase"/>
    <property type="match status" value="1"/>
</dbReference>
<dbReference type="InterPro" id="IPR035965">
    <property type="entry name" value="PAS-like_dom_sf"/>
</dbReference>
<dbReference type="RefSeq" id="WP_198571176.1">
    <property type="nucleotide sequence ID" value="NZ_CP066167.1"/>
</dbReference>
<proteinExistence type="predicted"/>
<dbReference type="InterPro" id="IPR001610">
    <property type="entry name" value="PAC"/>
</dbReference>
<dbReference type="EMBL" id="CP066167">
    <property type="protein sequence ID" value="QQD19692.1"/>
    <property type="molecule type" value="Genomic_DNA"/>
</dbReference>
<dbReference type="PANTHER" id="PTHR43304:SF1">
    <property type="entry name" value="PAC DOMAIN-CONTAINING PROTEIN"/>
    <property type="match status" value="1"/>
</dbReference>
<gene>
    <name evidence="8" type="ORF">I6N98_07570</name>
</gene>
<dbReference type="Pfam" id="PF08447">
    <property type="entry name" value="PAS_3"/>
    <property type="match status" value="1"/>
</dbReference>
<keyword evidence="4" id="KW-0808">Transferase</keyword>
<dbReference type="SUPFAM" id="SSF55785">
    <property type="entry name" value="PYP-like sensor domain (PAS domain)"/>
    <property type="match status" value="1"/>
</dbReference>
<dbReference type="InterPro" id="IPR003661">
    <property type="entry name" value="HisK_dim/P_dom"/>
</dbReference>
<dbReference type="Pfam" id="PF02518">
    <property type="entry name" value="HATPase_c"/>
    <property type="match status" value="1"/>
</dbReference>
<evidence type="ECO:0000259" key="7">
    <source>
        <dbReference type="PROSITE" id="PS50113"/>
    </source>
</evidence>
<dbReference type="SMART" id="SM00086">
    <property type="entry name" value="PAC"/>
    <property type="match status" value="1"/>
</dbReference>
<feature type="domain" description="PAC" evidence="7">
    <location>
        <begin position="104"/>
        <end position="156"/>
    </location>
</feature>
<evidence type="ECO:0000313" key="9">
    <source>
        <dbReference type="Proteomes" id="UP000596063"/>
    </source>
</evidence>
<evidence type="ECO:0000256" key="2">
    <source>
        <dbReference type="ARBA" id="ARBA00012438"/>
    </source>
</evidence>
<dbReference type="InterPro" id="IPR000014">
    <property type="entry name" value="PAS"/>
</dbReference>
<evidence type="ECO:0000256" key="3">
    <source>
        <dbReference type="ARBA" id="ARBA00022553"/>
    </source>
</evidence>
<evidence type="ECO:0000259" key="6">
    <source>
        <dbReference type="PROSITE" id="PS50109"/>
    </source>
</evidence>
<sequence>MSATTAPAKPGAEHYLQRELYERVRQDATVFEFLQSGCLDGVWYWDLEQPENEWMSPRFWESLGYDPAQMPHKASAWQDIIFAEDLELAIENFRHHCDDPNHPYDQIVRYRHSDGHTVWIRCRGLAMRNEQGKPIRLLGAHTDVTSLKEAELQLQEKNDELRNFSYAISHDLKGPIGNAGLALNLVYQRSADKLDATSTRLLEEVEKSMKRMVSLIDALHRIATIEHDDYKTEAFSIAEVLKQVRYDLRYDIESSHAQIELSADCRITASSVLINQVLYNLVLNAIKYAKPDIPPHIVISVVDTGDHWRFAVADNGQGIAAADLERVFDYLKRLHKGRGPAGCGLGLSFCRKAVGLMGGQIWVTSTPDVGSTFHFTVAKPTTCSTSD</sequence>
<dbReference type="PRINTS" id="PR00344">
    <property type="entry name" value="BCTRLSENSOR"/>
</dbReference>
<dbReference type="Gene3D" id="1.10.287.130">
    <property type="match status" value="1"/>
</dbReference>
<feature type="domain" description="Histidine kinase" evidence="6">
    <location>
        <begin position="167"/>
        <end position="381"/>
    </location>
</feature>
<dbReference type="PROSITE" id="PS50109">
    <property type="entry name" value="HIS_KIN"/>
    <property type="match status" value="1"/>
</dbReference>
<keyword evidence="9" id="KW-1185">Reference proteome</keyword>
<organism evidence="8 9">
    <name type="scientific">Spongiibacter nanhainus</name>
    <dbReference type="NCBI Taxonomy" id="2794344"/>
    <lineage>
        <taxon>Bacteria</taxon>
        <taxon>Pseudomonadati</taxon>
        <taxon>Pseudomonadota</taxon>
        <taxon>Gammaproteobacteria</taxon>
        <taxon>Cellvibrionales</taxon>
        <taxon>Spongiibacteraceae</taxon>
        <taxon>Spongiibacter</taxon>
    </lineage>
</organism>
<dbReference type="PANTHER" id="PTHR43304">
    <property type="entry name" value="PHYTOCHROME-LIKE PROTEIN CPH1"/>
    <property type="match status" value="1"/>
</dbReference>
<name>A0A7T4R3V5_9GAMM</name>
<dbReference type="SMART" id="SM00387">
    <property type="entry name" value="HATPase_c"/>
    <property type="match status" value="1"/>
</dbReference>
<keyword evidence="3" id="KW-0597">Phosphoprotein</keyword>
<dbReference type="InterPro" id="IPR036890">
    <property type="entry name" value="HATPase_C_sf"/>
</dbReference>
<dbReference type="AlphaFoldDB" id="A0A7T4R3V5"/>
<dbReference type="Pfam" id="PF00512">
    <property type="entry name" value="HisKA"/>
    <property type="match status" value="1"/>
</dbReference>
<dbReference type="KEGG" id="snan:I6N98_07570"/>
<evidence type="ECO:0000256" key="4">
    <source>
        <dbReference type="ARBA" id="ARBA00022679"/>
    </source>
</evidence>
<dbReference type="CDD" id="cd00082">
    <property type="entry name" value="HisKA"/>
    <property type="match status" value="1"/>
</dbReference>
<evidence type="ECO:0000313" key="8">
    <source>
        <dbReference type="EMBL" id="QQD19692.1"/>
    </source>
</evidence>
<keyword evidence="5 8" id="KW-0418">Kinase</keyword>
<dbReference type="Gene3D" id="3.30.450.20">
    <property type="entry name" value="PAS domain"/>
    <property type="match status" value="1"/>
</dbReference>
<dbReference type="InterPro" id="IPR036097">
    <property type="entry name" value="HisK_dim/P_sf"/>
</dbReference>
<comment type="catalytic activity">
    <reaction evidence="1">
        <text>ATP + protein L-histidine = ADP + protein N-phospho-L-histidine.</text>
        <dbReference type="EC" id="2.7.13.3"/>
    </reaction>
</comment>
<dbReference type="CDD" id="cd00075">
    <property type="entry name" value="HATPase"/>
    <property type="match status" value="1"/>
</dbReference>
<evidence type="ECO:0000256" key="5">
    <source>
        <dbReference type="ARBA" id="ARBA00022777"/>
    </source>
</evidence>
<dbReference type="InterPro" id="IPR000700">
    <property type="entry name" value="PAS-assoc_C"/>
</dbReference>
<dbReference type="NCBIfam" id="TIGR00229">
    <property type="entry name" value="sensory_box"/>
    <property type="match status" value="1"/>
</dbReference>
<dbReference type="Gene3D" id="3.30.565.10">
    <property type="entry name" value="Histidine kinase-like ATPase, C-terminal domain"/>
    <property type="match status" value="1"/>
</dbReference>
<dbReference type="GO" id="GO:0000155">
    <property type="term" value="F:phosphorelay sensor kinase activity"/>
    <property type="evidence" value="ECO:0007669"/>
    <property type="project" value="InterPro"/>
</dbReference>
<dbReference type="SUPFAM" id="SSF47384">
    <property type="entry name" value="Homodimeric domain of signal transducing histidine kinase"/>
    <property type="match status" value="1"/>
</dbReference>
<dbReference type="InterPro" id="IPR003594">
    <property type="entry name" value="HATPase_dom"/>
</dbReference>
<dbReference type="InterPro" id="IPR005467">
    <property type="entry name" value="His_kinase_dom"/>
</dbReference>
<dbReference type="EC" id="2.7.13.3" evidence="2"/>
<dbReference type="InterPro" id="IPR013655">
    <property type="entry name" value="PAS_fold_3"/>
</dbReference>